<proteinExistence type="predicted"/>
<feature type="transmembrane region" description="Helical" evidence="1">
    <location>
        <begin position="6"/>
        <end position="26"/>
    </location>
</feature>
<keyword evidence="1" id="KW-0812">Transmembrane</keyword>
<keyword evidence="1" id="KW-0472">Membrane</keyword>
<sequence>MTLSPSFPIKLALVGAVLAGAAFFLFKKSGGGNLAQTVAQNVGAVVVDVADGVTSGVVYGVGDKLGVPRTDQTECEKALAEGRTWDASFACPAGTFIKSFF</sequence>
<keyword evidence="1" id="KW-1133">Transmembrane helix</keyword>
<dbReference type="RefSeq" id="WP_161085260.1">
    <property type="nucleotide sequence ID" value="NZ_WWCX01000041.1"/>
</dbReference>
<reference evidence="2" key="1">
    <citation type="submission" date="2019-12" db="EMBL/GenBank/DDBJ databases">
        <title>Novel species isolated from a subtropical stream in China.</title>
        <authorList>
            <person name="Lu H."/>
        </authorList>
    </citation>
    <scope>NUCLEOTIDE SEQUENCE [LARGE SCALE GENOMIC DNA]</scope>
    <source>
        <strain evidence="2">FT81W</strain>
    </source>
</reference>
<evidence type="ECO:0000313" key="3">
    <source>
        <dbReference type="Proteomes" id="UP000447355"/>
    </source>
</evidence>
<evidence type="ECO:0000313" key="2">
    <source>
        <dbReference type="EMBL" id="MYM96236.1"/>
    </source>
</evidence>
<comment type="caution">
    <text evidence="2">The sequence shown here is derived from an EMBL/GenBank/DDBJ whole genome shotgun (WGS) entry which is preliminary data.</text>
</comment>
<dbReference type="AlphaFoldDB" id="A0A845GSM9"/>
<organism evidence="2 3">
    <name type="scientific">Duganella vulcania</name>
    <dbReference type="NCBI Taxonomy" id="2692166"/>
    <lineage>
        <taxon>Bacteria</taxon>
        <taxon>Pseudomonadati</taxon>
        <taxon>Pseudomonadota</taxon>
        <taxon>Betaproteobacteria</taxon>
        <taxon>Burkholderiales</taxon>
        <taxon>Oxalobacteraceae</taxon>
        <taxon>Telluria group</taxon>
        <taxon>Duganella</taxon>
    </lineage>
</organism>
<gene>
    <name evidence="2" type="ORF">GTP90_20430</name>
</gene>
<evidence type="ECO:0000256" key="1">
    <source>
        <dbReference type="SAM" id="Phobius"/>
    </source>
</evidence>
<protein>
    <submittedName>
        <fullName evidence="2">Uncharacterized protein</fullName>
    </submittedName>
</protein>
<name>A0A845GSM9_9BURK</name>
<dbReference type="EMBL" id="WWCX01000041">
    <property type="protein sequence ID" value="MYM96236.1"/>
    <property type="molecule type" value="Genomic_DNA"/>
</dbReference>
<accession>A0A845GSM9</accession>
<dbReference type="Proteomes" id="UP000447355">
    <property type="component" value="Unassembled WGS sequence"/>
</dbReference>